<name>A0A654FRN1_ARATH</name>
<evidence type="ECO:0000259" key="1">
    <source>
        <dbReference type="Pfam" id="PF03478"/>
    </source>
</evidence>
<gene>
    <name evidence="2" type="ORF">AN1_LOCUS18934</name>
</gene>
<dbReference type="InterPro" id="IPR050942">
    <property type="entry name" value="F-box_BR-signaling"/>
</dbReference>
<feature type="domain" description="KIB1-4 beta-propeller" evidence="1">
    <location>
        <begin position="127"/>
        <end position="410"/>
    </location>
</feature>
<evidence type="ECO:0000313" key="2">
    <source>
        <dbReference type="EMBL" id="VYS63518.1"/>
    </source>
</evidence>
<dbReference type="InterPro" id="IPR005174">
    <property type="entry name" value="KIB1-4_b-propeller"/>
</dbReference>
<protein>
    <recommendedName>
        <fullName evidence="1">KIB1-4 beta-propeller domain-containing protein</fullName>
    </recommendedName>
</protein>
<organism evidence="2 3">
    <name type="scientific">Arabidopsis thaliana</name>
    <name type="common">Mouse-ear cress</name>
    <dbReference type="NCBI Taxonomy" id="3702"/>
    <lineage>
        <taxon>Eukaryota</taxon>
        <taxon>Viridiplantae</taxon>
        <taxon>Streptophyta</taxon>
        <taxon>Embryophyta</taxon>
        <taxon>Tracheophyta</taxon>
        <taxon>Spermatophyta</taxon>
        <taxon>Magnoliopsida</taxon>
        <taxon>eudicotyledons</taxon>
        <taxon>Gunneridae</taxon>
        <taxon>Pentapetalae</taxon>
        <taxon>rosids</taxon>
        <taxon>malvids</taxon>
        <taxon>Brassicales</taxon>
        <taxon>Brassicaceae</taxon>
        <taxon>Camelineae</taxon>
        <taxon>Arabidopsis</taxon>
    </lineage>
</organism>
<reference evidence="2 3" key="1">
    <citation type="submission" date="2019-11" db="EMBL/GenBank/DDBJ databases">
        <authorList>
            <person name="Jiao W.-B."/>
            <person name="Schneeberger K."/>
        </authorList>
    </citation>
    <scope>NUCLEOTIDE SEQUENCE [LARGE SCALE GENOMIC DNA]</scope>
    <source>
        <strain evidence="3">cv. An-1</strain>
    </source>
</reference>
<dbReference type="ExpressionAtlas" id="A0A654FRN1">
    <property type="expression patterns" value="baseline and differential"/>
</dbReference>
<accession>A0A654FRN1</accession>
<dbReference type="EMBL" id="CACRSJ010000109">
    <property type="protein sequence ID" value="VYS63518.1"/>
    <property type="molecule type" value="Genomic_DNA"/>
</dbReference>
<dbReference type="AlphaFoldDB" id="A0A654FRN1"/>
<sequence length="443" mass="51204">MGEGHTLFSSLSLVQCPIKPNRSTLSVVQYARCRALTLGSTMIVPKMRREEIKKESVLKLLGEEFGSTLRLDGEERDERERLNFADFQRAKSVCSSWFSTSTTVTKNQIPLLILFPEKNHDNCCRLFNPEEKDRLYKTKDFGVGFAKSVCIATYGNWLLMQDSMYNLYILHLFTRERINLPSVESQLGKVKVERTIYDEFRIIQDESESEDMSIRSPVFWIDEKSKDYIVLWGLKRCCLVSAKKGDTSWSQIPNTSDCCDMVYKDHKLYFLSNAGTFQLLVFSGDINFKTFKQVHLCIDNNVPFRGTRFQLSDPWWIETKLVVTVTGNVLEVRKMWTESRTCSFSVQKISSSGLFKKYEKVDSLGDEAMLWDLGITVPANDIEGFNRNCIYFCGSPRGFHEKNTSNVFLFNLKTRKVELLHKFDCSSLQLSRARWFLPSLTHT</sequence>
<dbReference type="PANTHER" id="PTHR44259:SF26">
    <property type="entry name" value="F-BOX FAMILY PROTEIN-LIKE PROTEIN"/>
    <property type="match status" value="1"/>
</dbReference>
<dbReference type="Proteomes" id="UP000426265">
    <property type="component" value="Unassembled WGS sequence"/>
</dbReference>
<dbReference type="PANTHER" id="PTHR44259">
    <property type="entry name" value="OS07G0183000 PROTEIN-RELATED"/>
    <property type="match status" value="1"/>
</dbReference>
<dbReference type="Pfam" id="PF03478">
    <property type="entry name" value="Beta-prop_KIB1-4"/>
    <property type="match status" value="1"/>
</dbReference>
<evidence type="ECO:0000313" key="3">
    <source>
        <dbReference type="Proteomes" id="UP000426265"/>
    </source>
</evidence>
<proteinExistence type="predicted"/>